<evidence type="ECO:0000313" key="2">
    <source>
        <dbReference type="EMBL" id="GAF03638.1"/>
    </source>
</evidence>
<dbReference type="OrthoDB" id="247014at2"/>
<dbReference type="eggNOG" id="COG1418">
    <property type="taxonomic scope" value="Bacteria"/>
</dbReference>
<evidence type="ECO:0000259" key="1">
    <source>
        <dbReference type="PROSITE" id="PS51831"/>
    </source>
</evidence>
<accession>W7Y7L1</accession>
<dbReference type="Pfam" id="PF01966">
    <property type="entry name" value="HD"/>
    <property type="match status" value="1"/>
</dbReference>
<keyword evidence="3" id="KW-1185">Reference proteome</keyword>
<organism evidence="2 3">
    <name type="scientific">Saccharicrinis fermentans DSM 9555 = JCM 21142</name>
    <dbReference type="NCBI Taxonomy" id="869213"/>
    <lineage>
        <taxon>Bacteria</taxon>
        <taxon>Pseudomonadati</taxon>
        <taxon>Bacteroidota</taxon>
        <taxon>Bacteroidia</taxon>
        <taxon>Marinilabiliales</taxon>
        <taxon>Marinilabiliaceae</taxon>
        <taxon>Saccharicrinis</taxon>
    </lineage>
</organism>
<dbReference type="Proteomes" id="UP000019402">
    <property type="component" value="Unassembled WGS sequence"/>
</dbReference>
<dbReference type="Gene3D" id="1.10.3210.10">
    <property type="entry name" value="Hypothetical protein af1432"/>
    <property type="match status" value="1"/>
</dbReference>
<feature type="domain" description="HD" evidence="1">
    <location>
        <begin position="33"/>
        <end position="149"/>
    </location>
</feature>
<evidence type="ECO:0000313" key="3">
    <source>
        <dbReference type="Proteomes" id="UP000019402"/>
    </source>
</evidence>
<dbReference type="SUPFAM" id="SSF109604">
    <property type="entry name" value="HD-domain/PDEase-like"/>
    <property type="match status" value="1"/>
</dbReference>
<dbReference type="CDD" id="cd00077">
    <property type="entry name" value="HDc"/>
    <property type="match status" value="1"/>
</dbReference>
<comment type="caution">
    <text evidence="2">The sequence shown here is derived from an EMBL/GenBank/DDBJ whole genome shotgun (WGS) entry which is preliminary data.</text>
</comment>
<dbReference type="RefSeq" id="WP_052343096.1">
    <property type="nucleotide sequence ID" value="NZ_BAMD01000027.1"/>
</dbReference>
<proteinExistence type="predicted"/>
<reference evidence="2 3" key="1">
    <citation type="journal article" date="2014" name="Genome Announc.">
        <title>Draft Genome Sequence of Cytophaga fermentans JCM 21142T, a Facultative Anaerobe Isolated from Marine Mud.</title>
        <authorList>
            <person name="Starns D."/>
            <person name="Oshima K."/>
            <person name="Suda W."/>
            <person name="Iino T."/>
            <person name="Yuki M."/>
            <person name="Inoue J."/>
            <person name="Kitamura K."/>
            <person name="Iida T."/>
            <person name="Darby A."/>
            <person name="Hattori M."/>
            <person name="Ohkuma M."/>
        </authorList>
    </citation>
    <scope>NUCLEOTIDE SEQUENCE [LARGE SCALE GENOMIC DNA]</scope>
    <source>
        <strain evidence="2 3">JCM 21142</strain>
    </source>
</reference>
<gene>
    <name evidence="2" type="ORF">JCM21142_52317</name>
</gene>
<dbReference type="AlphaFoldDB" id="W7Y7L1"/>
<protein>
    <submittedName>
        <fullName evidence="2">Putative HD superfamily hydrolase</fullName>
    </submittedName>
</protein>
<dbReference type="GO" id="GO:0016787">
    <property type="term" value="F:hydrolase activity"/>
    <property type="evidence" value="ECO:0007669"/>
    <property type="project" value="UniProtKB-KW"/>
</dbReference>
<dbReference type="InterPro" id="IPR003607">
    <property type="entry name" value="HD/PDEase_dom"/>
</dbReference>
<name>W7Y7L1_9BACT</name>
<sequence length="261" mass="30594">MESRMKLARLSFDKYYHSFTELSIEQKVNFDLKYKHSYRVADVCGQLADALGIGSERRFIALIIGLFHDIGRFKQLFEFNTFNDAVSVDHARYSVEVLQENKFLDDLNEMDIVLDAIRYHNKLKVPIGLSSESLFFAKLIRDADKLDILKVITDHYTTPEKERNQALTWEMPQGEEVSSKVLAQILAHEQIAKENLRNQLDIKVMQLSWVFDLNFKPSLKILKEKGYMDIIYQTMPQNELSYRIYHEVTAYLERLISNRSI</sequence>
<dbReference type="STRING" id="869213.GCA_000517085_01718"/>
<dbReference type="EMBL" id="BAMD01000027">
    <property type="protein sequence ID" value="GAF03638.1"/>
    <property type="molecule type" value="Genomic_DNA"/>
</dbReference>
<keyword evidence="2" id="KW-0378">Hydrolase</keyword>
<dbReference type="SMART" id="SM00471">
    <property type="entry name" value="HDc"/>
    <property type="match status" value="1"/>
</dbReference>
<dbReference type="InterPro" id="IPR006674">
    <property type="entry name" value="HD_domain"/>
</dbReference>
<dbReference type="PROSITE" id="PS51831">
    <property type="entry name" value="HD"/>
    <property type="match status" value="1"/>
</dbReference>